<organism evidence="1 2">
    <name type="scientific">Trifolium medium</name>
    <dbReference type="NCBI Taxonomy" id="97028"/>
    <lineage>
        <taxon>Eukaryota</taxon>
        <taxon>Viridiplantae</taxon>
        <taxon>Streptophyta</taxon>
        <taxon>Embryophyta</taxon>
        <taxon>Tracheophyta</taxon>
        <taxon>Spermatophyta</taxon>
        <taxon>Magnoliopsida</taxon>
        <taxon>eudicotyledons</taxon>
        <taxon>Gunneridae</taxon>
        <taxon>Pentapetalae</taxon>
        <taxon>rosids</taxon>
        <taxon>fabids</taxon>
        <taxon>Fabales</taxon>
        <taxon>Fabaceae</taxon>
        <taxon>Papilionoideae</taxon>
        <taxon>50 kb inversion clade</taxon>
        <taxon>NPAAA clade</taxon>
        <taxon>Hologalegina</taxon>
        <taxon>IRL clade</taxon>
        <taxon>Trifolieae</taxon>
        <taxon>Trifolium</taxon>
    </lineage>
</organism>
<feature type="non-terminal residue" evidence="1">
    <location>
        <position position="42"/>
    </location>
</feature>
<dbReference type="Proteomes" id="UP000265520">
    <property type="component" value="Unassembled WGS sequence"/>
</dbReference>
<evidence type="ECO:0000313" key="2">
    <source>
        <dbReference type="Proteomes" id="UP000265520"/>
    </source>
</evidence>
<reference evidence="1 2" key="1">
    <citation type="journal article" date="2018" name="Front. Plant Sci.">
        <title>Red Clover (Trifolium pratense) and Zigzag Clover (T. medium) - A Picture of Genomic Similarities and Differences.</title>
        <authorList>
            <person name="Dluhosova J."/>
            <person name="Istvanek J."/>
            <person name="Nedelnik J."/>
            <person name="Repkova J."/>
        </authorList>
    </citation>
    <scope>NUCLEOTIDE SEQUENCE [LARGE SCALE GENOMIC DNA]</scope>
    <source>
        <strain evidence="2">cv. 10/8</strain>
        <tissue evidence="1">Leaf</tissue>
    </source>
</reference>
<proteinExistence type="predicted"/>
<dbReference type="AlphaFoldDB" id="A0A392VE78"/>
<dbReference type="EMBL" id="LXQA011122721">
    <property type="protein sequence ID" value="MCI85743.1"/>
    <property type="molecule type" value="Genomic_DNA"/>
</dbReference>
<accession>A0A392VE78</accession>
<name>A0A392VE78_9FABA</name>
<keyword evidence="2" id="KW-1185">Reference proteome</keyword>
<protein>
    <submittedName>
        <fullName evidence="1">Uncharacterized protein</fullName>
    </submittedName>
</protein>
<evidence type="ECO:0000313" key="1">
    <source>
        <dbReference type="EMBL" id="MCI85743.1"/>
    </source>
</evidence>
<comment type="caution">
    <text evidence="1">The sequence shown here is derived from an EMBL/GenBank/DDBJ whole genome shotgun (WGS) entry which is preliminary data.</text>
</comment>
<sequence>MTYSLLTHCLSLNLFLASGSKSRVASNASSQAPLAKVKEEPG</sequence>